<dbReference type="OrthoDB" id="9804019at2"/>
<dbReference type="CDD" id="cd00009">
    <property type="entry name" value="AAA"/>
    <property type="match status" value="1"/>
</dbReference>
<reference evidence="11 12" key="1">
    <citation type="submission" date="2016-06" db="EMBL/GenBank/DDBJ databases">
        <title>Complete genome sequence of a deep-branching marine Gamma Proteobacterium Woeseia oceani type strain XK5.</title>
        <authorList>
            <person name="Mu D."/>
            <person name="Du Z."/>
        </authorList>
    </citation>
    <scope>NUCLEOTIDE SEQUENCE [LARGE SCALE GENOMIC DNA]</scope>
    <source>
        <strain evidence="11 12">XK5</strain>
    </source>
</reference>
<evidence type="ECO:0000256" key="3">
    <source>
        <dbReference type="ARBA" id="ARBA00022840"/>
    </source>
</evidence>
<keyword evidence="5" id="KW-0805">Transcription regulation</keyword>
<dbReference type="InterPro" id="IPR001789">
    <property type="entry name" value="Sig_transdc_resp-reg_receiver"/>
</dbReference>
<dbReference type="InterPro" id="IPR002078">
    <property type="entry name" value="Sigma_54_int"/>
</dbReference>
<keyword evidence="3" id="KW-0067">ATP-binding</keyword>
<keyword evidence="1 8" id="KW-0597">Phosphoprotein</keyword>
<dbReference type="InterPro" id="IPR025944">
    <property type="entry name" value="Sigma_54_int_dom_CS"/>
</dbReference>
<keyword evidence="4" id="KW-0902">Two-component regulatory system</keyword>
<dbReference type="PANTHER" id="PTHR32071">
    <property type="entry name" value="TRANSCRIPTIONAL REGULATORY PROTEIN"/>
    <property type="match status" value="1"/>
</dbReference>
<feature type="modified residue" description="4-aspartylphosphate" evidence="8">
    <location>
        <position position="54"/>
    </location>
</feature>
<dbReference type="RefSeq" id="WP_068614869.1">
    <property type="nucleotide sequence ID" value="NZ_CP016268.1"/>
</dbReference>
<dbReference type="PROSITE" id="PS50045">
    <property type="entry name" value="SIGMA54_INTERACT_4"/>
    <property type="match status" value="1"/>
</dbReference>
<dbReference type="GO" id="GO:0005524">
    <property type="term" value="F:ATP binding"/>
    <property type="evidence" value="ECO:0007669"/>
    <property type="project" value="UniProtKB-KW"/>
</dbReference>
<name>A0A193LF86_9GAMM</name>
<evidence type="ECO:0000256" key="7">
    <source>
        <dbReference type="ARBA" id="ARBA00023163"/>
    </source>
</evidence>
<sequence>MHDAAVLIVEDDANLRGALSDTLASGRYPVLSAGSGAEALSILGRERVGLVVSDIQMEPMSGHQLLSEIRRQHPAMPAVLMTAYGTIENAVDVMRDGASDYLVKPFAADELIAVVDRYMHADVADSQPIAGDAKTIELLRIAERVARSDATVTISGESGCGKEVFARFIHDRSLRRDKPFVAINCAAIPENMLEAVLFGYEKGAFTGATSAHPGKFEQAEGGTLLLDEISEMDLSLQAKLLRVIQEREVERLAGRTTIALDVRVLATTNRNLRQCVSDGAFREDLYYRLNVFPLRIPPLRERRGDILPLTELAIARHHNTSGPRPILAECAVERLLSHDWPGNVRELDNLVQRSLIMLGGATVRAADLAFEECDAAPQVAATPAAASLQDEVKQHEYERIRSALGAHHGKRSAAAKALGISPRTLRYKLARMRDEGVDADTVQSSTLYG</sequence>
<dbReference type="Gene3D" id="1.10.10.60">
    <property type="entry name" value="Homeodomain-like"/>
    <property type="match status" value="1"/>
</dbReference>
<dbReference type="EMBL" id="CP016268">
    <property type="protein sequence ID" value="ANO51044.1"/>
    <property type="molecule type" value="Genomic_DNA"/>
</dbReference>
<dbReference type="GO" id="GO:0006355">
    <property type="term" value="P:regulation of DNA-templated transcription"/>
    <property type="evidence" value="ECO:0007669"/>
    <property type="project" value="InterPro"/>
</dbReference>
<dbReference type="SUPFAM" id="SSF46689">
    <property type="entry name" value="Homeodomain-like"/>
    <property type="match status" value="1"/>
</dbReference>
<dbReference type="Gene3D" id="3.40.50.300">
    <property type="entry name" value="P-loop containing nucleotide triphosphate hydrolases"/>
    <property type="match status" value="1"/>
</dbReference>
<dbReference type="GO" id="GO:0000160">
    <property type="term" value="P:phosphorelay signal transduction system"/>
    <property type="evidence" value="ECO:0007669"/>
    <property type="project" value="UniProtKB-KW"/>
</dbReference>
<dbReference type="PROSITE" id="PS00676">
    <property type="entry name" value="SIGMA54_INTERACT_2"/>
    <property type="match status" value="1"/>
</dbReference>
<dbReference type="GO" id="GO:0043565">
    <property type="term" value="F:sequence-specific DNA binding"/>
    <property type="evidence" value="ECO:0007669"/>
    <property type="project" value="InterPro"/>
</dbReference>
<evidence type="ECO:0000256" key="4">
    <source>
        <dbReference type="ARBA" id="ARBA00023012"/>
    </source>
</evidence>
<evidence type="ECO:0000313" key="11">
    <source>
        <dbReference type="EMBL" id="ANO51044.1"/>
    </source>
</evidence>
<evidence type="ECO:0000256" key="1">
    <source>
        <dbReference type="ARBA" id="ARBA00022553"/>
    </source>
</evidence>
<evidence type="ECO:0000259" key="9">
    <source>
        <dbReference type="PROSITE" id="PS50045"/>
    </source>
</evidence>
<keyword evidence="6" id="KW-0238">DNA-binding</keyword>
<evidence type="ECO:0000313" key="12">
    <source>
        <dbReference type="Proteomes" id="UP000092695"/>
    </source>
</evidence>
<feature type="domain" description="Response regulatory" evidence="10">
    <location>
        <begin position="5"/>
        <end position="119"/>
    </location>
</feature>
<dbReference type="SUPFAM" id="SSF52172">
    <property type="entry name" value="CheY-like"/>
    <property type="match status" value="1"/>
</dbReference>
<dbReference type="Gene3D" id="3.40.50.2300">
    <property type="match status" value="1"/>
</dbReference>
<dbReference type="InterPro" id="IPR058031">
    <property type="entry name" value="AAA_lid_NorR"/>
</dbReference>
<proteinExistence type="predicted"/>
<dbReference type="PROSITE" id="PS00688">
    <property type="entry name" value="SIGMA54_INTERACT_3"/>
    <property type="match status" value="1"/>
</dbReference>
<dbReference type="InterPro" id="IPR011006">
    <property type="entry name" value="CheY-like_superfamily"/>
</dbReference>
<organism evidence="11 12">
    <name type="scientific">Woeseia oceani</name>
    <dbReference type="NCBI Taxonomy" id="1548547"/>
    <lineage>
        <taxon>Bacteria</taxon>
        <taxon>Pseudomonadati</taxon>
        <taxon>Pseudomonadota</taxon>
        <taxon>Gammaproteobacteria</taxon>
        <taxon>Woeseiales</taxon>
        <taxon>Woeseiaceae</taxon>
        <taxon>Woeseia</taxon>
    </lineage>
</organism>
<evidence type="ECO:0000259" key="10">
    <source>
        <dbReference type="PROSITE" id="PS50110"/>
    </source>
</evidence>
<dbReference type="PRINTS" id="PR01590">
    <property type="entry name" value="HTHFIS"/>
</dbReference>
<dbReference type="KEGG" id="woc:BA177_07335"/>
<keyword evidence="2" id="KW-0547">Nucleotide-binding</keyword>
<dbReference type="Pfam" id="PF00158">
    <property type="entry name" value="Sigma54_activat"/>
    <property type="match status" value="1"/>
</dbReference>
<dbReference type="SUPFAM" id="SSF52540">
    <property type="entry name" value="P-loop containing nucleoside triphosphate hydrolases"/>
    <property type="match status" value="1"/>
</dbReference>
<dbReference type="FunFam" id="3.40.50.2300:FF:000018">
    <property type="entry name" value="DNA-binding transcriptional regulator NtrC"/>
    <property type="match status" value="1"/>
</dbReference>
<dbReference type="PROSITE" id="PS50110">
    <property type="entry name" value="RESPONSE_REGULATORY"/>
    <property type="match status" value="1"/>
</dbReference>
<dbReference type="SMART" id="SM00448">
    <property type="entry name" value="REC"/>
    <property type="match status" value="1"/>
</dbReference>
<gene>
    <name evidence="11" type="ORF">BA177_07335</name>
</gene>
<dbReference type="InterPro" id="IPR003593">
    <property type="entry name" value="AAA+_ATPase"/>
</dbReference>
<evidence type="ECO:0000256" key="5">
    <source>
        <dbReference type="ARBA" id="ARBA00023015"/>
    </source>
</evidence>
<evidence type="ECO:0000256" key="6">
    <source>
        <dbReference type="ARBA" id="ARBA00023125"/>
    </source>
</evidence>
<dbReference type="PANTHER" id="PTHR32071:SF21">
    <property type="entry name" value="TRANSCRIPTIONAL REGULATORY PROTEIN FLGR"/>
    <property type="match status" value="1"/>
</dbReference>
<keyword evidence="7" id="KW-0804">Transcription</keyword>
<dbReference type="InterPro" id="IPR009057">
    <property type="entry name" value="Homeodomain-like_sf"/>
</dbReference>
<accession>A0A193LF86</accession>
<dbReference type="AlphaFoldDB" id="A0A193LF86"/>
<dbReference type="FunFam" id="3.40.50.300:FF:000006">
    <property type="entry name" value="DNA-binding transcriptional regulator NtrC"/>
    <property type="match status" value="1"/>
</dbReference>
<dbReference type="Pfam" id="PF00072">
    <property type="entry name" value="Response_reg"/>
    <property type="match status" value="1"/>
</dbReference>
<dbReference type="SMART" id="SM00382">
    <property type="entry name" value="AAA"/>
    <property type="match status" value="1"/>
</dbReference>
<dbReference type="Proteomes" id="UP000092695">
    <property type="component" value="Chromosome"/>
</dbReference>
<dbReference type="Pfam" id="PF02954">
    <property type="entry name" value="HTH_8"/>
    <property type="match status" value="1"/>
</dbReference>
<evidence type="ECO:0000256" key="2">
    <source>
        <dbReference type="ARBA" id="ARBA00022741"/>
    </source>
</evidence>
<dbReference type="InterPro" id="IPR025943">
    <property type="entry name" value="Sigma_54_int_dom_ATP-bd_2"/>
</dbReference>
<dbReference type="InterPro" id="IPR002197">
    <property type="entry name" value="HTH_Fis"/>
</dbReference>
<dbReference type="Pfam" id="PF25601">
    <property type="entry name" value="AAA_lid_14"/>
    <property type="match status" value="1"/>
</dbReference>
<feature type="domain" description="Sigma-54 factor interaction" evidence="9">
    <location>
        <begin position="128"/>
        <end position="356"/>
    </location>
</feature>
<keyword evidence="12" id="KW-1185">Reference proteome</keyword>
<dbReference type="InterPro" id="IPR027417">
    <property type="entry name" value="P-loop_NTPase"/>
</dbReference>
<evidence type="ECO:0000256" key="8">
    <source>
        <dbReference type="PROSITE-ProRule" id="PRU00169"/>
    </source>
</evidence>
<dbReference type="STRING" id="1548547.BA177_07335"/>
<dbReference type="Gene3D" id="1.10.8.60">
    <property type="match status" value="1"/>
</dbReference>
<protein>
    <submittedName>
        <fullName evidence="11">Sigma-54-dependent Fis family transcriptional regulator</fullName>
    </submittedName>
</protein>